<feature type="domain" description="C2H2-type" evidence="8">
    <location>
        <begin position="63"/>
        <end position="90"/>
    </location>
</feature>
<dbReference type="PANTHER" id="PTHR24394:SF29">
    <property type="entry name" value="MYONEURIN"/>
    <property type="match status" value="1"/>
</dbReference>
<proteinExistence type="predicted"/>
<dbReference type="PANTHER" id="PTHR24394">
    <property type="entry name" value="ZINC FINGER PROTEIN"/>
    <property type="match status" value="1"/>
</dbReference>
<sequence length="133" mass="15456">KKGTGKTSYQFDSCKKVFAEKGTLNTKIFIQERNHTNVKSMVNHSLKEITYKMHMYSYRRKSCICDICGKSFFHTHALNVQKYIATGEKSSHCDICGKSFSQNSDQTKHNSIHTRKKPYYCDIYGKYFSIEVV</sequence>
<accession>A0A0L8H4K5</accession>
<dbReference type="GO" id="GO:0008270">
    <property type="term" value="F:zinc ion binding"/>
    <property type="evidence" value="ECO:0007669"/>
    <property type="project" value="UniProtKB-KW"/>
</dbReference>
<dbReference type="GO" id="GO:0005634">
    <property type="term" value="C:nucleus"/>
    <property type="evidence" value="ECO:0007669"/>
    <property type="project" value="UniProtKB-SubCell"/>
</dbReference>
<protein>
    <recommendedName>
        <fullName evidence="8">C2H2-type domain-containing protein</fullName>
    </recommendedName>
</protein>
<evidence type="ECO:0000256" key="5">
    <source>
        <dbReference type="ARBA" id="ARBA00022833"/>
    </source>
</evidence>
<dbReference type="SUPFAM" id="SSF57667">
    <property type="entry name" value="beta-beta-alpha zinc fingers"/>
    <property type="match status" value="1"/>
</dbReference>
<keyword evidence="6" id="KW-0539">Nucleus</keyword>
<evidence type="ECO:0000259" key="8">
    <source>
        <dbReference type="PROSITE" id="PS50157"/>
    </source>
</evidence>
<evidence type="ECO:0000256" key="4">
    <source>
        <dbReference type="ARBA" id="ARBA00022771"/>
    </source>
</evidence>
<evidence type="ECO:0000256" key="1">
    <source>
        <dbReference type="ARBA" id="ARBA00004123"/>
    </source>
</evidence>
<dbReference type="Pfam" id="PF00096">
    <property type="entry name" value="zf-C2H2"/>
    <property type="match status" value="1"/>
</dbReference>
<name>A0A0L8H4K5_OCTBM</name>
<dbReference type="InterPro" id="IPR036236">
    <property type="entry name" value="Znf_C2H2_sf"/>
</dbReference>
<feature type="non-terminal residue" evidence="9">
    <location>
        <position position="1"/>
    </location>
</feature>
<dbReference type="InterPro" id="IPR013087">
    <property type="entry name" value="Znf_C2H2_type"/>
</dbReference>
<keyword evidence="2" id="KW-0479">Metal-binding</keyword>
<keyword evidence="4 7" id="KW-0863">Zinc-finger</keyword>
<evidence type="ECO:0000256" key="3">
    <source>
        <dbReference type="ARBA" id="ARBA00022737"/>
    </source>
</evidence>
<evidence type="ECO:0000313" key="9">
    <source>
        <dbReference type="EMBL" id="KOF83705.1"/>
    </source>
</evidence>
<dbReference type="PROSITE" id="PS00028">
    <property type="entry name" value="ZINC_FINGER_C2H2_1"/>
    <property type="match status" value="1"/>
</dbReference>
<dbReference type="Gene3D" id="3.30.160.60">
    <property type="entry name" value="Classic Zinc Finger"/>
    <property type="match status" value="1"/>
</dbReference>
<dbReference type="GO" id="GO:0000981">
    <property type="term" value="F:DNA-binding transcription factor activity, RNA polymerase II-specific"/>
    <property type="evidence" value="ECO:0007669"/>
    <property type="project" value="TreeGrafter"/>
</dbReference>
<dbReference type="AlphaFoldDB" id="A0A0L8H4K5"/>
<reference evidence="9" key="1">
    <citation type="submission" date="2015-07" db="EMBL/GenBank/DDBJ databases">
        <title>MeaNS - Measles Nucleotide Surveillance Program.</title>
        <authorList>
            <person name="Tran T."/>
            <person name="Druce J."/>
        </authorList>
    </citation>
    <scope>NUCLEOTIDE SEQUENCE</scope>
    <source>
        <strain evidence="9">UCB-OBI-ISO-001</strain>
        <tissue evidence="9">Gonad</tissue>
    </source>
</reference>
<evidence type="ECO:0000256" key="2">
    <source>
        <dbReference type="ARBA" id="ARBA00022723"/>
    </source>
</evidence>
<comment type="subcellular location">
    <subcellularLocation>
        <location evidence="1">Nucleus</location>
    </subcellularLocation>
</comment>
<dbReference type="FunFam" id="3.30.160.60:FF:000110">
    <property type="entry name" value="Zinc finger protein-like"/>
    <property type="match status" value="1"/>
</dbReference>
<dbReference type="PROSITE" id="PS50157">
    <property type="entry name" value="ZINC_FINGER_C2H2_2"/>
    <property type="match status" value="2"/>
</dbReference>
<keyword evidence="3" id="KW-0677">Repeat</keyword>
<evidence type="ECO:0000256" key="6">
    <source>
        <dbReference type="ARBA" id="ARBA00023242"/>
    </source>
</evidence>
<evidence type="ECO:0000256" key="7">
    <source>
        <dbReference type="PROSITE-ProRule" id="PRU00042"/>
    </source>
</evidence>
<organism evidence="9">
    <name type="scientific">Octopus bimaculoides</name>
    <name type="common">California two-spotted octopus</name>
    <dbReference type="NCBI Taxonomy" id="37653"/>
    <lineage>
        <taxon>Eukaryota</taxon>
        <taxon>Metazoa</taxon>
        <taxon>Spiralia</taxon>
        <taxon>Lophotrochozoa</taxon>
        <taxon>Mollusca</taxon>
        <taxon>Cephalopoda</taxon>
        <taxon>Coleoidea</taxon>
        <taxon>Octopodiformes</taxon>
        <taxon>Octopoda</taxon>
        <taxon>Incirrata</taxon>
        <taxon>Octopodidae</taxon>
        <taxon>Octopus</taxon>
    </lineage>
</organism>
<dbReference type="EMBL" id="KQ419395">
    <property type="protein sequence ID" value="KOF83705.1"/>
    <property type="molecule type" value="Genomic_DNA"/>
</dbReference>
<keyword evidence="5" id="KW-0862">Zinc</keyword>
<feature type="domain" description="C2H2-type" evidence="8">
    <location>
        <begin position="91"/>
        <end position="118"/>
    </location>
</feature>
<gene>
    <name evidence="9" type="ORF">OCBIM_22023359mg</name>
</gene>